<dbReference type="InterPro" id="IPR017937">
    <property type="entry name" value="Thioredoxin_CS"/>
</dbReference>
<dbReference type="PANTHER" id="PTHR42852">
    <property type="entry name" value="THIOL:DISULFIDE INTERCHANGE PROTEIN DSBE"/>
    <property type="match status" value="1"/>
</dbReference>
<protein>
    <recommendedName>
        <fullName evidence="2">Thioredoxin domain-containing protein</fullName>
    </recommendedName>
</protein>
<evidence type="ECO:0000313" key="3">
    <source>
        <dbReference type="EMBL" id="RAI35284.1"/>
    </source>
</evidence>
<dbReference type="Pfam" id="PF00578">
    <property type="entry name" value="AhpC-TSA"/>
    <property type="match status" value="1"/>
</dbReference>
<dbReference type="PROSITE" id="PS51352">
    <property type="entry name" value="THIOREDOXIN_2"/>
    <property type="match status" value="1"/>
</dbReference>
<evidence type="ECO:0000313" key="4">
    <source>
        <dbReference type="Proteomes" id="UP000248863"/>
    </source>
</evidence>
<name>A0A327KB36_9BRAD</name>
<dbReference type="Proteomes" id="UP000248863">
    <property type="component" value="Unassembled WGS sequence"/>
</dbReference>
<dbReference type="InterPro" id="IPR013766">
    <property type="entry name" value="Thioredoxin_domain"/>
</dbReference>
<keyword evidence="1" id="KW-0676">Redox-active center</keyword>
<dbReference type="GO" id="GO:0015036">
    <property type="term" value="F:disulfide oxidoreductase activity"/>
    <property type="evidence" value="ECO:0007669"/>
    <property type="project" value="UniProtKB-ARBA"/>
</dbReference>
<dbReference type="CDD" id="cd02966">
    <property type="entry name" value="TlpA_like_family"/>
    <property type="match status" value="1"/>
</dbReference>
<gene>
    <name evidence="3" type="ORF">CH338_19530</name>
</gene>
<dbReference type="InterPro" id="IPR050553">
    <property type="entry name" value="Thioredoxin_ResA/DsbE_sf"/>
</dbReference>
<sequence>MARPRACGRPVVLHFFATWCEPCRAELPLLAAFADRRDDLITFAIDVGEVDLRVKRFAAQVGWSRPVLLDRDRAVARAFGVTALPTTIVLDATSTPRLVAEGDLDWRDPTVTAPLVALATTTPDGRTPACTDATC</sequence>
<proteinExistence type="predicted"/>
<dbReference type="EMBL" id="NPEU01000268">
    <property type="protein sequence ID" value="RAI35284.1"/>
    <property type="molecule type" value="Genomic_DNA"/>
</dbReference>
<dbReference type="OrthoDB" id="9799347at2"/>
<dbReference type="Gene3D" id="3.40.30.10">
    <property type="entry name" value="Glutaredoxin"/>
    <property type="match status" value="1"/>
</dbReference>
<dbReference type="PANTHER" id="PTHR42852:SF13">
    <property type="entry name" value="PROTEIN DIPZ"/>
    <property type="match status" value="1"/>
</dbReference>
<dbReference type="PROSITE" id="PS00194">
    <property type="entry name" value="THIOREDOXIN_1"/>
    <property type="match status" value="1"/>
</dbReference>
<accession>A0A327KB36</accession>
<comment type="caution">
    <text evidence="3">The sequence shown here is derived from an EMBL/GenBank/DDBJ whole genome shotgun (WGS) entry which is preliminary data.</text>
</comment>
<dbReference type="InterPro" id="IPR000866">
    <property type="entry name" value="AhpC/TSA"/>
</dbReference>
<dbReference type="InterPro" id="IPR036249">
    <property type="entry name" value="Thioredoxin-like_sf"/>
</dbReference>
<dbReference type="SUPFAM" id="SSF52833">
    <property type="entry name" value="Thioredoxin-like"/>
    <property type="match status" value="1"/>
</dbReference>
<keyword evidence="4" id="KW-1185">Reference proteome</keyword>
<evidence type="ECO:0000259" key="2">
    <source>
        <dbReference type="PROSITE" id="PS51352"/>
    </source>
</evidence>
<reference evidence="3 4" key="1">
    <citation type="submission" date="2017-07" db="EMBL/GenBank/DDBJ databases">
        <title>Draft Genome Sequences of Select Purple Nonsulfur Bacteria.</title>
        <authorList>
            <person name="Lasarre B."/>
            <person name="Mckinlay J.B."/>
        </authorList>
    </citation>
    <scope>NUCLEOTIDE SEQUENCE [LARGE SCALE GENOMIC DNA]</scope>
    <source>
        <strain evidence="3 4">DSM 11907</strain>
    </source>
</reference>
<dbReference type="GO" id="GO:0016209">
    <property type="term" value="F:antioxidant activity"/>
    <property type="evidence" value="ECO:0007669"/>
    <property type="project" value="InterPro"/>
</dbReference>
<organism evidence="3 4">
    <name type="scientific">Rhodoplanes elegans</name>
    <dbReference type="NCBI Taxonomy" id="29408"/>
    <lineage>
        <taxon>Bacteria</taxon>
        <taxon>Pseudomonadati</taxon>
        <taxon>Pseudomonadota</taxon>
        <taxon>Alphaproteobacteria</taxon>
        <taxon>Hyphomicrobiales</taxon>
        <taxon>Nitrobacteraceae</taxon>
        <taxon>Rhodoplanes</taxon>
    </lineage>
</organism>
<feature type="domain" description="Thioredoxin" evidence="2">
    <location>
        <begin position="1"/>
        <end position="120"/>
    </location>
</feature>
<dbReference type="AlphaFoldDB" id="A0A327KB36"/>
<evidence type="ECO:0000256" key="1">
    <source>
        <dbReference type="ARBA" id="ARBA00023284"/>
    </source>
</evidence>